<keyword evidence="1" id="KW-1133">Transmembrane helix</keyword>
<dbReference type="InterPro" id="IPR046568">
    <property type="entry name" value="DUF6722"/>
</dbReference>
<gene>
    <name evidence="2" type="ORF">H9977_03995</name>
</gene>
<evidence type="ECO:0000256" key="1">
    <source>
        <dbReference type="SAM" id="Phobius"/>
    </source>
</evidence>
<sequence>MKKEFGKWLMDIAKYLTTAVLLSSMFANIEKLWIIYVFALSGIVSTLAVGLWLVRDNNRKGE</sequence>
<dbReference type="EMBL" id="DXEL01000032">
    <property type="protein sequence ID" value="HIX74190.1"/>
    <property type="molecule type" value="Genomic_DNA"/>
</dbReference>
<dbReference type="Pfam" id="PF20482">
    <property type="entry name" value="DUF6722"/>
    <property type="match status" value="1"/>
</dbReference>
<organism evidence="2 3">
    <name type="scientific">Candidatus Parabacteroides intestinipullorum</name>
    <dbReference type="NCBI Taxonomy" id="2838723"/>
    <lineage>
        <taxon>Bacteria</taxon>
        <taxon>Pseudomonadati</taxon>
        <taxon>Bacteroidota</taxon>
        <taxon>Bacteroidia</taxon>
        <taxon>Bacteroidales</taxon>
        <taxon>Tannerellaceae</taxon>
        <taxon>Parabacteroides</taxon>
    </lineage>
</organism>
<keyword evidence="1" id="KW-0812">Transmembrane</keyword>
<proteinExistence type="predicted"/>
<evidence type="ECO:0000313" key="3">
    <source>
        <dbReference type="Proteomes" id="UP000886740"/>
    </source>
</evidence>
<dbReference type="AlphaFoldDB" id="A0A9D1X7U0"/>
<name>A0A9D1X7U0_9BACT</name>
<protein>
    <submittedName>
        <fullName evidence="2">Uncharacterized protein</fullName>
    </submittedName>
</protein>
<comment type="caution">
    <text evidence="2">The sequence shown here is derived from an EMBL/GenBank/DDBJ whole genome shotgun (WGS) entry which is preliminary data.</text>
</comment>
<reference evidence="2" key="1">
    <citation type="journal article" date="2021" name="PeerJ">
        <title>Extensive microbial diversity within the chicken gut microbiome revealed by metagenomics and culture.</title>
        <authorList>
            <person name="Gilroy R."/>
            <person name="Ravi A."/>
            <person name="Getino M."/>
            <person name="Pursley I."/>
            <person name="Horton D.L."/>
            <person name="Alikhan N.F."/>
            <person name="Baker D."/>
            <person name="Gharbi K."/>
            <person name="Hall N."/>
            <person name="Watson M."/>
            <person name="Adriaenssens E.M."/>
            <person name="Foster-Nyarko E."/>
            <person name="Jarju S."/>
            <person name="Secka A."/>
            <person name="Antonio M."/>
            <person name="Oren A."/>
            <person name="Chaudhuri R.R."/>
            <person name="La Ragione R."/>
            <person name="Hildebrand F."/>
            <person name="Pallen M.J."/>
        </authorList>
    </citation>
    <scope>NUCLEOTIDE SEQUENCE</scope>
    <source>
        <strain evidence="2">ChiGjej6B6-14162</strain>
    </source>
</reference>
<reference evidence="2" key="2">
    <citation type="submission" date="2021-04" db="EMBL/GenBank/DDBJ databases">
        <authorList>
            <person name="Gilroy R."/>
        </authorList>
    </citation>
    <scope>NUCLEOTIDE SEQUENCE</scope>
    <source>
        <strain evidence="2">ChiGjej6B6-14162</strain>
    </source>
</reference>
<dbReference type="Proteomes" id="UP000886740">
    <property type="component" value="Unassembled WGS sequence"/>
</dbReference>
<evidence type="ECO:0000313" key="2">
    <source>
        <dbReference type="EMBL" id="HIX74190.1"/>
    </source>
</evidence>
<feature type="transmembrane region" description="Helical" evidence="1">
    <location>
        <begin position="35"/>
        <end position="54"/>
    </location>
</feature>
<keyword evidence="1" id="KW-0472">Membrane</keyword>
<accession>A0A9D1X7U0</accession>